<protein>
    <submittedName>
        <fullName evidence="1">Uncharacterized protein</fullName>
    </submittedName>
</protein>
<reference evidence="1 2" key="2">
    <citation type="journal article" date="2022" name="Mol. Ecol. Resour.">
        <title>The genomes of chicory, endive, great burdock and yacon provide insights into Asteraceae paleo-polyploidization history and plant inulin production.</title>
        <authorList>
            <person name="Fan W."/>
            <person name="Wang S."/>
            <person name="Wang H."/>
            <person name="Wang A."/>
            <person name="Jiang F."/>
            <person name="Liu H."/>
            <person name="Zhao H."/>
            <person name="Xu D."/>
            <person name="Zhang Y."/>
        </authorList>
    </citation>
    <scope>NUCLEOTIDE SEQUENCE [LARGE SCALE GENOMIC DNA]</scope>
    <source>
        <strain evidence="2">cv. Yunnan</strain>
        <tissue evidence="1">Leaves</tissue>
    </source>
</reference>
<reference evidence="2" key="1">
    <citation type="journal article" date="2022" name="Mol. Ecol. Resour.">
        <title>The genomes of chicory, endive, great burdock and yacon provide insights into Asteraceae palaeo-polyploidization history and plant inulin production.</title>
        <authorList>
            <person name="Fan W."/>
            <person name="Wang S."/>
            <person name="Wang H."/>
            <person name="Wang A."/>
            <person name="Jiang F."/>
            <person name="Liu H."/>
            <person name="Zhao H."/>
            <person name="Xu D."/>
            <person name="Zhang Y."/>
        </authorList>
    </citation>
    <scope>NUCLEOTIDE SEQUENCE [LARGE SCALE GENOMIC DNA]</scope>
    <source>
        <strain evidence="2">cv. Yunnan</strain>
    </source>
</reference>
<name>A0ACB9CC16_9ASTR</name>
<sequence length="248" mass="28721">MDRNLAIAVCVLRSISDILYVFHIIIKFRTSRGPTSYNRIDEPDQYVAKRYLLTYGFIIDVLAALPLPQFAVFVLVPKLDGQPTISNGSTSKESVLKFIVFCQYIPRVIQASLLYKKVASIYWDFLIDKAWVRAACNLLFYVLASHVIGALWYFFAIESKLRCWHNACKRHNCHSKYLYCGEGHVEDYGFLDTSCALLEQSEIRNSTNFDFGIYLHALQTRVLETTSFSRKTFYCSLWGLQNLRYRGR</sequence>
<dbReference type="Proteomes" id="UP001056120">
    <property type="component" value="Linkage Group LG21"/>
</dbReference>
<organism evidence="1 2">
    <name type="scientific">Smallanthus sonchifolius</name>
    <dbReference type="NCBI Taxonomy" id="185202"/>
    <lineage>
        <taxon>Eukaryota</taxon>
        <taxon>Viridiplantae</taxon>
        <taxon>Streptophyta</taxon>
        <taxon>Embryophyta</taxon>
        <taxon>Tracheophyta</taxon>
        <taxon>Spermatophyta</taxon>
        <taxon>Magnoliopsida</taxon>
        <taxon>eudicotyledons</taxon>
        <taxon>Gunneridae</taxon>
        <taxon>Pentapetalae</taxon>
        <taxon>asterids</taxon>
        <taxon>campanulids</taxon>
        <taxon>Asterales</taxon>
        <taxon>Asteraceae</taxon>
        <taxon>Asteroideae</taxon>
        <taxon>Heliantheae alliance</taxon>
        <taxon>Millerieae</taxon>
        <taxon>Smallanthus</taxon>
    </lineage>
</organism>
<gene>
    <name evidence="1" type="ORF">L1987_63041</name>
</gene>
<dbReference type="EMBL" id="CM042038">
    <property type="protein sequence ID" value="KAI3731851.1"/>
    <property type="molecule type" value="Genomic_DNA"/>
</dbReference>
<accession>A0ACB9CC16</accession>
<keyword evidence="2" id="KW-1185">Reference proteome</keyword>
<evidence type="ECO:0000313" key="1">
    <source>
        <dbReference type="EMBL" id="KAI3731851.1"/>
    </source>
</evidence>
<proteinExistence type="predicted"/>
<evidence type="ECO:0000313" key="2">
    <source>
        <dbReference type="Proteomes" id="UP001056120"/>
    </source>
</evidence>
<comment type="caution">
    <text evidence="1">The sequence shown here is derived from an EMBL/GenBank/DDBJ whole genome shotgun (WGS) entry which is preliminary data.</text>
</comment>